<keyword evidence="2" id="KW-1185">Reference proteome</keyword>
<sequence length="172" mass="19970">MQPTILTPLNELTKKDQVLVNKWLAEMKELKLSYNDMLKVFSLVAQKLNYLKYKSPMEKVIYSSNMGLGIICEDDEPLPVNNTPINVAGEVLNVGTKTTMSGYFKKPLEYCGLLAGEELETNVMVFHIGDVQNLFKKLRYYQCIYWVEQNRLFEKYTESSGRDYKFINGIWK</sequence>
<protein>
    <submittedName>
        <fullName evidence="1">Uncharacterized protein</fullName>
    </submittedName>
</protein>
<dbReference type="RefSeq" id="WP_379707862.1">
    <property type="nucleotide sequence ID" value="NZ_JBHSCZ010000001.1"/>
</dbReference>
<evidence type="ECO:0000313" key="2">
    <source>
        <dbReference type="Proteomes" id="UP001595907"/>
    </source>
</evidence>
<organism evidence="1 2">
    <name type="scientific">Ferruginibacter yonginensis</name>
    <dbReference type="NCBI Taxonomy" id="1310416"/>
    <lineage>
        <taxon>Bacteria</taxon>
        <taxon>Pseudomonadati</taxon>
        <taxon>Bacteroidota</taxon>
        <taxon>Chitinophagia</taxon>
        <taxon>Chitinophagales</taxon>
        <taxon>Chitinophagaceae</taxon>
        <taxon>Ferruginibacter</taxon>
    </lineage>
</organism>
<dbReference type="EMBL" id="JBHSCZ010000001">
    <property type="protein sequence ID" value="MFC4262447.1"/>
    <property type="molecule type" value="Genomic_DNA"/>
</dbReference>
<dbReference type="Proteomes" id="UP001595907">
    <property type="component" value="Unassembled WGS sequence"/>
</dbReference>
<accession>A0ABV8QRQ8</accession>
<evidence type="ECO:0000313" key="1">
    <source>
        <dbReference type="EMBL" id="MFC4262447.1"/>
    </source>
</evidence>
<gene>
    <name evidence="1" type="ORF">ACFOWM_06145</name>
</gene>
<proteinExistence type="predicted"/>
<comment type="caution">
    <text evidence="1">The sequence shown here is derived from an EMBL/GenBank/DDBJ whole genome shotgun (WGS) entry which is preliminary data.</text>
</comment>
<reference evidence="2" key="1">
    <citation type="journal article" date="2019" name="Int. J. Syst. Evol. Microbiol.">
        <title>The Global Catalogue of Microorganisms (GCM) 10K type strain sequencing project: providing services to taxonomists for standard genome sequencing and annotation.</title>
        <authorList>
            <consortium name="The Broad Institute Genomics Platform"/>
            <consortium name="The Broad Institute Genome Sequencing Center for Infectious Disease"/>
            <person name="Wu L."/>
            <person name="Ma J."/>
        </authorList>
    </citation>
    <scope>NUCLEOTIDE SEQUENCE [LARGE SCALE GENOMIC DNA]</scope>
    <source>
        <strain evidence="2">CECT 8289</strain>
    </source>
</reference>
<name>A0ABV8QRQ8_9BACT</name>